<dbReference type="Gene3D" id="3.30.70.270">
    <property type="match status" value="1"/>
</dbReference>
<dbReference type="InterPro" id="IPR043128">
    <property type="entry name" value="Rev_trsase/Diguanyl_cyclase"/>
</dbReference>
<dbReference type="PANTHER" id="PTHR48475">
    <property type="entry name" value="RIBONUCLEASE H"/>
    <property type="match status" value="1"/>
</dbReference>
<protein>
    <submittedName>
        <fullName evidence="2">RNA-directed DNA polymerase (Reverse transcriptase), Ribonuclease H-like protein</fullName>
    </submittedName>
</protein>
<sequence>MVILFHDIMHKELEVYVDDMIAKLKKFQLKLNPTKCTFEAKSEKLLGFVVSEKGIEIDPDKVKAIQQLLPPRTQKEECQKTFDKVKHYLTNAPILIPPNSDRPLILNLAVFENFIGYVLGQHDESERKERAIYYLNKKFTEY</sequence>
<dbReference type="GO" id="GO:0003964">
    <property type="term" value="F:RNA-directed DNA polymerase activity"/>
    <property type="evidence" value="ECO:0007669"/>
    <property type="project" value="UniProtKB-KW"/>
</dbReference>
<evidence type="ECO:0000313" key="3">
    <source>
        <dbReference type="Proteomes" id="UP000325315"/>
    </source>
</evidence>
<dbReference type="Pfam" id="PF17919">
    <property type="entry name" value="RT_RNaseH_2"/>
    <property type="match status" value="1"/>
</dbReference>
<proteinExistence type="predicted"/>
<organism evidence="2 3">
    <name type="scientific">Gossypium australe</name>
    <dbReference type="NCBI Taxonomy" id="47621"/>
    <lineage>
        <taxon>Eukaryota</taxon>
        <taxon>Viridiplantae</taxon>
        <taxon>Streptophyta</taxon>
        <taxon>Embryophyta</taxon>
        <taxon>Tracheophyta</taxon>
        <taxon>Spermatophyta</taxon>
        <taxon>Magnoliopsida</taxon>
        <taxon>eudicotyledons</taxon>
        <taxon>Gunneridae</taxon>
        <taxon>Pentapetalae</taxon>
        <taxon>rosids</taxon>
        <taxon>malvids</taxon>
        <taxon>Malvales</taxon>
        <taxon>Malvaceae</taxon>
        <taxon>Malvoideae</taxon>
        <taxon>Gossypium</taxon>
    </lineage>
</organism>
<feature type="domain" description="Reverse transcriptase/retrotransposon-derived protein RNase H-like" evidence="1">
    <location>
        <begin position="76"/>
        <end position="141"/>
    </location>
</feature>
<dbReference type="PANTHER" id="PTHR48475:SF1">
    <property type="entry name" value="RNASE H TYPE-1 DOMAIN-CONTAINING PROTEIN"/>
    <property type="match status" value="1"/>
</dbReference>
<reference evidence="2" key="1">
    <citation type="submission" date="2019-08" db="EMBL/GenBank/DDBJ databases">
        <authorList>
            <person name="Liu F."/>
        </authorList>
    </citation>
    <scope>NUCLEOTIDE SEQUENCE [LARGE SCALE GENOMIC DNA]</scope>
    <source>
        <strain evidence="2">PA1801</strain>
        <tissue evidence="2">Leaf</tissue>
    </source>
</reference>
<accession>A0A5B6VSI6</accession>
<keyword evidence="3" id="KW-1185">Reference proteome</keyword>
<keyword evidence="2" id="KW-0808">Transferase</keyword>
<keyword evidence="2" id="KW-0695">RNA-directed DNA polymerase</keyword>
<dbReference type="SUPFAM" id="SSF56672">
    <property type="entry name" value="DNA/RNA polymerases"/>
    <property type="match status" value="1"/>
</dbReference>
<dbReference type="Proteomes" id="UP000325315">
    <property type="component" value="Unassembled WGS sequence"/>
</dbReference>
<name>A0A5B6VSI6_9ROSI</name>
<keyword evidence="2" id="KW-0548">Nucleotidyltransferase</keyword>
<gene>
    <name evidence="2" type="ORF">EPI10_022648</name>
</gene>
<dbReference type="OrthoDB" id="101614at2759"/>
<dbReference type="AlphaFoldDB" id="A0A5B6VSI6"/>
<dbReference type="InterPro" id="IPR043502">
    <property type="entry name" value="DNA/RNA_pol_sf"/>
</dbReference>
<evidence type="ECO:0000313" key="2">
    <source>
        <dbReference type="EMBL" id="KAA3472140.1"/>
    </source>
</evidence>
<dbReference type="EMBL" id="SMMG02000005">
    <property type="protein sequence ID" value="KAA3472140.1"/>
    <property type="molecule type" value="Genomic_DNA"/>
</dbReference>
<evidence type="ECO:0000259" key="1">
    <source>
        <dbReference type="Pfam" id="PF17919"/>
    </source>
</evidence>
<comment type="caution">
    <text evidence="2">The sequence shown here is derived from an EMBL/GenBank/DDBJ whole genome shotgun (WGS) entry which is preliminary data.</text>
</comment>
<dbReference type="InterPro" id="IPR041577">
    <property type="entry name" value="RT_RNaseH_2"/>
</dbReference>